<dbReference type="AlphaFoldDB" id="A0A2P6PZJ6"/>
<dbReference type="Gramene" id="PRQ27343">
    <property type="protein sequence ID" value="PRQ27343"/>
    <property type="gene ID" value="RchiOBHm_Chr6g0304331"/>
</dbReference>
<dbReference type="OrthoDB" id="1164142at2759"/>
<reference evidence="1 2" key="1">
    <citation type="journal article" date="2018" name="Nat. Genet.">
        <title>The Rosa genome provides new insights in the design of modern roses.</title>
        <authorList>
            <person name="Bendahmane M."/>
        </authorList>
    </citation>
    <scope>NUCLEOTIDE SEQUENCE [LARGE SCALE GENOMIC DNA]</scope>
    <source>
        <strain evidence="2">cv. Old Blush</strain>
    </source>
</reference>
<gene>
    <name evidence="1" type="ORF">RchiOBHm_Chr6g0304331</name>
</gene>
<comment type="caution">
    <text evidence="1">The sequence shown here is derived from an EMBL/GenBank/DDBJ whole genome shotgun (WGS) entry which is preliminary data.</text>
</comment>
<name>A0A2P6PZJ6_ROSCH</name>
<dbReference type="Proteomes" id="UP000238479">
    <property type="component" value="Chromosome 6"/>
</dbReference>
<protein>
    <submittedName>
        <fullName evidence="1">Putative SWIB/MDM2 domain-containing protein</fullName>
    </submittedName>
</protein>
<accession>A0A2P6PZJ6</accession>
<dbReference type="EMBL" id="PDCK01000044">
    <property type="protein sequence ID" value="PRQ27343.1"/>
    <property type="molecule type" value="Genomic_DNA"/>
</dbReference>
<proteinExistence type="predicted"/>
<sequence>MAVASAHRIRGGSLTAAAAALSVTESKLKVKACSPEVCKFLGIPDPSDRSRSPTALLISKFIRLHNNQSPGIKDRNWEQNLKTLLHGKDRVGLPEVTRLLSPEFTYSTIKSTDATATFGQIEANKSKKITGKASKK</sequence>
<dbReference type="STRING" id="74649.A0A2P6PZJ6"/>
<evidence type="ECO:0000313" key="1">
    <source>
        <dbReference type="EMBL" id="PRQ27343.1"/>
    </source>
</evidence>
<evidence type="ECO:0000313" key="2">
    <source>
        <dbReference type="Proteomes" id="UP000238479"/>
    </source>
</evidence>
<organism evidence="1 2">
    <name type="scientific">Rosa chinensis</name>
    <name type="common">China rose</name>
    <dbReference type="NCBI Taxonomy" id="74649"/>
    <lineage>
        <taxon>Eukaryota</taxon>
        <taxon>Viridiplantae</taxon>
        <taxon>Streptophyta</taxon>
        <taxon>Embryophyta</taxon>
        <taxon>Tracheophyta</taxon>
        <taxon>Spermatophyta</taxon>
        <taxon>Magnoliopsida</taxon>
        <taxon>eudicotyledons</taxon>
        <taxon>Gunneridae</taxon>
        <taxon>Pentapetalae</taxon>
        <taxon>rosids</taxon>
        <taxon>fabids</taxon>
        <taxon>Rosales</taxon>
        <taxon>Rosaceae</taxon>
        <taxon>Rosoideae</taxon>
        <taxon>Rosoideae incertae sedis</taxon>
        <taxon>Rosa</taxon>
    </lineage>
</organism>
<dbReference type="OMA" id="CAPWSAI"/>
<keyword evidence="2" id="KW-1185">Reference proteome</keyword>